<keyword evidence="7" id="KW-0239">DNA-directed DNA polymerase</keyword>
<evidence type="ECO:0000259" key="9">
    <source>
        <dbReference type="SMART" id="SM00481"/>
    </source>
</evidence>
<evidence type="ECO:0000256" key="4">
    <source>
        <dbReference type="ARBA" id="ARBA00022679"/>
    </source>
</evidence>
<dbReference type="AlphaFoldDB" id="A0A532V8Z0"/>
<dbReference type="InterPro" id="IPR029460">
    <property type="entry name" value="DNAPol_HHH"/>
</dbReference>
<accession>A0A532V8Z0</accession>
<evidence type="ECO:0000313" key="10">
    <source>
        <dbReference type="EMBL" id="TKJ43684.1"/>
    </source>
</evidence>
<dbReference type="Pfam" id="PF07733">
    <property type="entry name" value="DNA_pol3_alpha"/>
    <property type="match status" value="1"/>
</dbReference>
<dbReference type="GO" id="GO:0005737">
    <property type="term" value="C:cytoplasm"/>
    <property type="evidence" value="ECO:0007669"/>
    <property type="project" value="UniProtKB-SubCell"/>
</dbReference>
<dbReference type="Gene3D" id="1.10.10.1600">
    <property type="entry name" value="Bacterial DNA polymerase III alpha subunit, thumb domain"/>
    <property type="match status" value="1"/>
</dbReference>
<dbReference type="SUPFAM" id="SSF89550">
    <property type="entry name" value="PHP domain-like"/>
    <property type="match status" value="1"/>
</dbReference>
<dbReference type="EC" id="2.7.7.7" evidence="2"/>
<organism evidence="10 11">
    <name type="scientific">candidate division TA06 bacterium B3_TA06</name>
    <dbReference type="NCBI Taxonomy" id="2012487"/>
    <lineage>
        <taxon>Bacteria</taxon>
        <taxon>Bacteria division TA06</taxon>
    </lineage>
</organism>
<dbReference type="GO" id="GO:0003676">
    <property type="term" value="F:nucleic acid binding"/>
    <property type="evidence" value="ECO:0007669"/>
    <property type="project" value="InterPro"/>
</dbReference>
<dbReference type="InterPro" id="IPR040982">
    <property type="entry name" value="DNA_pol3_finger"/>
</dbReference>
<dbReference type="NCBIfam" id="NF005298">
    <property type="entry name" value="PRK06826.1"/>
    <property type="match status" value="1"/>
</dbReference>
<dbReference type="Pfam" id="PF02811">
    <property type="entry name" value="PHP"/>
    <property type="match status" value="1"/>
</dbReference>
<evidence type="ECO:0000256" key="5">
    <source>
        <dbReference type="ARBA" id="ARBA00022695"/>
    </source>
</evidence>
<evidence type="ECO:0000256" key="8">
    <source>
        <dbReference type="ARBA" id="ARBA00049244"/>
    </source>
</evidence>
<gene>
    <name evidence="10" type="ORF">CEE36_03080</name>
</gene>
<dbReference type="PANTHER" id="PTHR32294:SF0">
    <property type="entry name" value="DNA POLYMERASE III SUBUNIT ALPHA"/>
    <property type="match status" value="1"/>
</dbReference>
<name>A0A532V8Z0_UNCT6</name>
<dbReference type="EMBL" id="NJBO01000003">
    <property type="protein sequence ID" value="TKJ43684.1"/>
    <property type="molecule type" value="Genomic_DNA"/>
</dbReference>
<proteinExistence type="predicted"/>
<dbReference type="GO" id="GO:0003887">
    <property type="term" value="F:DNA-directed DNA polymerase activity"/>
    <property type="evidence" value="ECO:0007669"/>
    <property type="project" value="UniProtKB-KW"/>
</dbReference>
<dbReference type="CDD" id="cd04485">
    <property type="entry name" value="DnaE_OBF"/>
    <property type="match status" value="1"/>
</dbReference>
<dbReference type="GO" id="GO:0006260">
    <property type="term" value="P:DNA replication"/>
    <property type="evidence" value="ECO:0007669"/>
    <property type="project" value="UniProtKB-KW"/>
</dbReference>
<dbReference type="GO" id="GO:0008408">
    <property type="term" value="F:3'-5' exonuclease activity"/>
    <property type="evidence" value="ECO:0007669"/>
    <property type="project" value="InterPro"/>
</dbReference>
<dbReference type="SMART" id="SM00481">
    <property type="entry name" value="POLIIIAc"/>
    <property type="match status" value="1"/>
</dbReference>
<dbReference type="InterPro" id="IPR004365">
    <property type="entry name" value="NA-bd_OB_tRNA"/>
</dbReference>
<comment type="subcellular location">
    <subcellularLocation>
        <location evidence="1">Cytoplasm</location>
    </subcellularLocation>
</comment>
<dbReference type="PANTHER" id="PTHR32294">
    <property type="entry name" value="DNA POLYMERASE III SUBUNIT ALPHA"/>
    <property type="match status" value="1"/>
</dbReference>
<comment type="caution">
    <text evidence="10">The sequence shown here is derived from an EMBL/GenBank/DDBJ whole genome shotgun (WGS) entry which is preliminary data.</text>
</comment>
<dbReference type="Gene3D" id="1.10.150.870">
    <property type="match status" value="1"/>
</dbReference>
<dbReference type="NCBIfam" id="TIGR00594">
    <property type="entry name" value="polc"/>
    <property type="match status" value="1"/>
</dbReference>
<dbReference type="InterPro" id="IPR004805">
    <property type="entry name" value="DnaE2/DnaE/PolC"/>
</dbReference>
<evidence type="ECO:0000256" key="3">
    <source>
        <dbReference type="ARBA" id="ARBA00019114"/>
    </source>
</evidence>
<dbReference type="CDD" id="cd12113">
    <property type="entry name" value="PHP_PolIIIA_DnaE3"/>
    <property type="match status" value="1"/>
</dbReference>
<evidence type="ECO:0000256" key="7">
    <source>
        <dbReference type="ARBA" id="ARBA00022932"/>
    </source>
</evidence>
<evidence type="ECO:0000256" key="1">
    <source>
        <dbReference type="ARBA" id="ARBA00004496"/>
    </source>
</evidence>
<dbReference type="InterPro" id="IPR041931">
    <property type="entry name" value="DNA_pol3_alpha_thumb_dom"/>
</dbReference>
<dbReference type="Pfam" id="PF01336">
    <property type="entry name" value="tRNA_anti-codon"/>
    <property type="match status" value="1"/>
</dbReference>
<evidence type="ECO:0000256" key="6">
    <source>
        <dbReference type="ARBA" id="ARBA00022705"/>
    </source>
</evidence>
<keyword evidence="5" id="KW-0548">Nucleotidyltransferase</keyword>
<sequence length="1146" mass="129424">MPESNFVHLHLHTEYSLLDGSIRVKELAEQAHRFKMPAVAMTDHGNMFGTVPFYKAMQKRGVKPIIGIETYVASGSISEKKETPASGETNYHLTLLAATNKGYKNLIKLSSIAYLEGFYYKPRIDKEILAEHSEGIIGLSGCWKGEIPSALARGDIKTARAALRSYLDIVGPENFFIEVQNLGLPESADMIKLIVDLAREDGVDVVATNDCHFLSREDADAHDVLLAIQTGKKVDDVDRMRFESNEMYFKSPKEMAEAFKDLPEALENTVKIAERCMVSIDLDTRNFKLPRYPIPKEFDSSMSYLRELASSGCRQKCPMEKKIYAQRLEHELAIIRKTGFAGYFLIVKDIVDYARKTGVPVGPGRGSAVGSLVLYSLDITALDPIHYGLIFERFLNPDRITLPDIDIDFADEDRDRVIDYIHERYGQENVARIITFDTMKAKAAVRDVGRALDIPFGEVDRLAKLIPFNASLREARNTQKELTEAIKTDPLYERLFNVAQKLEGISRHASIHASGVVITPEPLTEFIPLYKAADDGISTQFDMKAVDSIGLLKMDILGLRTLSVIKMSEKLINQDGQKIDTKNLPLDDKKTFQLLQRAETTGIFQLESRGMREILRKLGPTQIEDIIAVIAIYRPGPLANIDLDEFFRRKHGESEITYLHPRLEPVLAGTHGMFIYQEQVMQTARAIAGFSYVQADHLRRAMGKKIPELMAEMKQQFFEGAKKEGVPEKVAKAIFDQIAPFSGYGFNKSHSAGYAHISYATAYLRANYPLEFFTALLTNEMGHSEAKMAQFIADARKFGIKILPPEINKSGYEFLIQGDAIRFGIGAIKNVGRGAAELIEQENSKEPFSDMRDFLTRTHGTVNRKCAEFLIKAGCFDSIDPDRELLIAHLPDEISRLGNKRGLILEKQQGLFADTQGIKEKSERRKQKKFKPTDFLSYEKDAFGFYLSGHPLEDYQDLYEALDVSPIEEIDERMDGKTIVVGGAVAARKAKRDKNGREYAIITLRDFTGEIDVFVFARLYEQHRSILRSDEPILVKGRAAVSEDDTRAKLFSEEIIPFSAARARLNKMIVELDEQEVSRENLLKIRKLTEEFPGRCAFYINLSNGEDDNERTRIRSKDIRVSPSAELIERLKSIPCVRRVRVHGKL</sequence>
<dbReference type="InterPro" id="IPR016195">
    <property type="entry name" value="Pol/histidinol_Pase-like"/>
</dbReference>
<dbReference type="NCBIfam" id="NF004226">
    <property type="entry name" value="PRK05673.1"/>
    <property type="match status" value="1"/>
</dbReference>
<protein>
    <recommendedName>
        <fullName evidence="3">DNA polymerase III subunit alpha</fullName>
        <ecNumber evidence="2">2.7.7.7</ecNumber>
    </recommendedName>
</protein>
<dbReference type="Proteomes" id="UP000317778">
    <property type="component" value="Unassembled WGS sequence"/>
</dbReference>
<dbReference type="Gene3D" id="3.20.20.140">
    <property type="entry name" value="Metal-dependent hydrolases"/>
    <property type="match status" value="1"/>
</dbReference>
<reference evidence="10 11" key="1">
    <citation type="submission" date="2017-06" db="EMBL/GenBank/DDBJ databases">
        <title>Novel microbial phyla capable of carbon fixation and sulfur reduction in deep-sea sediments.</title>
        <authorList>
            <person name="Huang J."/>
            <person name="Baker B."/>
            <person name="Wang Y."/>
        </authorList>
    </citation>
    <scope>NUCLEOTIDE SEQUENCE [LARGE SCALE GENOMIC DNA]</scope>
    <source>
        <strain evidence="10">B3_TA06</strain>
    </source>
</reference>
<dbReference type="InterPro" id="IPR004013">
    <property type="entry name" value="PHP_dom"/>
</dbReference>
<dbReference type="Pfam" id="PF17657">
    <property type="entry name" value="DNA_pol3_finger"/>
    <property type="match status" value="1"/>
</dbReference>
<dbReference type="Pfam" id="PF14579">
    <property type="entry name" value="HHH_6"/>
    <property type="match status" value="1"/>
</dbReference>
<comment type="catalytic activity">
    <reaction evidence="8">
        <text>DNA(n) + a 2'-deoxyribonucleoside 5'-triphosphate = DNA(n+1) + diphosphate</text>
        <dbReference type="Rhea" id="RHEA:22508"/>
        <dbReference type="Rhea" id="RHEA-COMP:17339"/>
        <dbReference type="Rhea" id="RHEA-COMP:17340"/>
        <dbReference type="ChEBI" id="CHEBI:33019"/>
        <dbReference type="ChEBI" id="CHEBI:61560"/>
        <dbReference type="ChEBI" id="CHEBI:173112"/>
        <dbReference type="EC" id="2.7.7.7"/>
    </reaction>
</comment>
<keyword evidence="4" id="KW-0808">Transferase</keyword>
<evidence type="ECO:0000256" key="2">
    <source>
        <dbReference type="ARBA" id="ARBA00012417"/>
    </source>
</evidence>
<keyword evidence="6" id="KW-0235">DNA replication</keyword>
<dbReference type="InterPro" id="IPR003141">
    <property type="entry name" value="Pol/His_phosphatase_N"/>
</dbReference>
<dbReference type="InterPro" id="IPR011708">
    <property type="entry name" value="DNA_pol3_alpha_NTPase_dom"/>
</dbReference>
<evidence type="ECO:0000313" key="11">
    <source>
        <dbReference type="Proteomes" id="UP000317778"/>
    </source>
</evidence>
<feature type="domain" description="Polymerase/histidinol phosphatase N-terminal" evidence="9">
    <location>
        <begin position="7"/>
        <end position="74"/>
    </location>
</feature>